<sequence>MAQKRHRTSLIFDLLPSSLSSLEFGPRLGKVTLQRHGDSAVLEIATPSIITSTSRGVVPHLSRDTTRATEAIYWAHVPFESFLERDPPVPTLQQSPHPLHKFLGFLPHRHILSMSLRDPFDAREMPPNGHDSVSAYCIRGMRKVKPNDWRKHVLACNPDIVVALSDIPFTPEPHSQKRMTKSIERTAVWLANLLQPIPVEDEDEDAEEDAPNPPSRLNVFVHMAGGTVTAARAAFSQSLMEPLYEHEASHVEPFKSLDEGVAGYTFDLVPLHKSLSTPAPTPAPSAPFDVESTVSALEPTPNVPSPATTARVVPLMHTSLAPLPKKKLRIVNSASSPHEMLLLIRDVGIDAFDAHWAQRAADIGVALDFAFPVPPSSVVDGMQKKGLGHNLYDARYAHDFSPFSDTFHPSRDAHDDARPVCACIACSPKHPTHAIHHSFLDGPTLALLPPTAPPPDPVSRAYTHHLLHTHEMSAHALLASHNIFVLDLFFSGIRHVLRDRPDEFAREVDRFLQAYDEALVVFEEAKHCWAEVEMARGKGRLAREREKQQEDTLGTAVEL</sequence>
<evidence type="ECO:0000313" key="4">
    <source>
        <dbReference type="Proteomes" id="UP000310158"/>
    </source>
</evidence>
<reference evidence="3 4" key="1">
    <citation type="submission" date="2019-02" db="EMBL/GenBank/DDBJ databases">
        <title>Genome sequencing of the rare red list fungi Bondarzewia mesenterica.</title>
        <authorList>
            <person name="Buettner E."/>
            <person name="Kellner H."/>
        </authorList>
    </citation>
    <scope>NUCLEOTIDE SEQUENCE [LARGE SCALE GENOMIC DNA]</scope>
    <source>
        <strain evidence="3 4">DSM 108281</strain>
    </source>
</reference>
<evidence type="ECO:0000259" key="2">
    <source>
        <dbReference type="Pfam" id="PF01702"/>
    </source>
</evidence>
<dbReference type="InterPro" id="IPR002616">
    <property type="entry name" value="tRNA_ribo_trans-like"/>
</dbReference>
<comment type="caution">
    <text evidence="3">The sequence shown here is derived from an EMBL/GenBank/DDBJ whole genome shotgun (WGS) entry which is preliminary data.</text>
</comment>
<dbReference type="OrthoDB" id="27601at2759"/>
<gene>
    <name evidence="3" type="ORF">EW146_g4570</name>
</gene>
<accession>A0A4S4LU52</accession>
<evidence type="ECO:0000256" key="1">
    <source>
        <dbReference type="SAM" id="MobiDB-lite"/>
    </source>
</evidence>
<protein>
    <recommendedName>
        <fullName evidence="2">tRNA-guanine(15) transglycosylase-like domain-containing protein</fullName>
    </recommendedName>
</protein>
<feature type="compositionally biased region" description="Basic and acidic residues" evidence="1">
    <location>
        <begin position="540"/>
        <end position="550"/>
    </location>
</feature>
<name>A0A4S4LU52_9AGAM</name>
<dbReference type="GO" id="GO:0006400">
    <property type="term" value="P:tRNA modification"/>
    <property type="evidence" value="ECO:0007669"/>
    <property type="project" value="InterPro"/>
</dbReference>
<feature type="domain" description="tRNA-guanine(15) transglycosylase-like" evidence="2">
    <location>
        <begin position="26"/>
        <end position="241"/>
    </location>
</feature>
<dbReference type="EMBL" id="SGPL01000180">
    <property type="protein sequence ID" value="THH15996.1"/>
    <property type="molecule type" value="Genomic_DNA"/>
</dbReference>
<dbReference type="AlphaFoldDB" id="A0A4S4LU52"/>
<feature type="domain" description="tRNA-guanine(15) transglycosylase-like" evidence="2">
    <location>
        <begin position="459"/>
        <end position="515"/>
    </location>
</feature>
<feature type="domain" description="tRNA-guanine(15) transglycosylase-like" evidence="2">
    <location>
        <begin position="311"/>
        <end position="441"/>
    </location>
</feature>
<dbReference type="Gene3D" id="3.20.20.105">
    <property type="entry name" value="Queuine tRNA-ribosyltransferase-like"/>
    <property type="match status" value="1"/>
</dbReference>
<dbReference type="PANTHER" id="PTHR46064:SF1">
    <property type="entry name" value="QUEUINE TRNA-RIBOSYLTRANSFERASE ACCESSORY SUBUNIT 2"/>
    <property type="match status" value="1"/>
</dbReference>
<dbReference type="InterPro" id="IPR036511">
    <property type="entry name" value="TGT-like_sf"/>
</dbReference>
<keyword evidence="4" id="KW-1185">Reference proteome</keyword>
<evidence type="ECO:0000313" key="3">
    <source>
        <dbReference type="EMBL" id="THH15996.1"/>
    </source>
</evidence>
<dbReference type="Proteomes" id="UP000310158">
    <property type="component" value="Unassembled WGS sequence"/>
</dbReference>
<organism evidence="3 4">
    <name type="scientific">Bondarzewia mesenterica</name>
    <dbReference type="NCBI Taxonomy" id="1095465"/>
    <lineage>
        <taxon>Eukaryota</taxon>
        <taxon>Fungi</taxon>
        <taxon>Dikarya</taxon>
        <taxon>Basidiomycota</taxon>
        <taxon>Agaricomycotina</taxon>
        <taxon>Agaricomycetes</taxon>
        <taxon>Russulales</taxon>
        <taxon>Bondarzewiaceae</taxon>
        <taxon>Bondarzewia</taxon>
    </lineage>
</organism>
<proteinExistence type="predicted"/>
<dbReference type="Pfam" id="PF01702">
    <property type="entry name" value="TGT"/>
    <property type="match status" value="3"/>
</dbReference>
<dbReference type="InterPro" id="IPR050852">
    <property type="entry name" value="Queuine_tRNA-ribosyltrfase"/>
</dbReference>
<dbReference type="SUPFAM" id="SSF51713">
    <property type="entry name" value="tRNA-guanine transglycosylase"/>
    <property type="match status" value="1"/>
</dbReference>
<feature type="region of interest" description="Disordered" evidence="1">
    <location>
        <begin position="540"/>
        <end position="559"/>
    </location>
</feature>
<dbReference type="PANTHER" id="PTHR46064">
    <property type="entry name" value="QUEUINE TRNA-RIBOSYLTRANSFERASE ACCESSORY SUBUNIT 2"/>
    <property type="match status" value="1"/>
</dbReference>